<keyword evidence="2" id="KW-1185">Reference proteome</keyword>
<comment type="caution">
    <text evidence="1">The sequence shown here is derived from an EMBL/GenBank/DDBJ whole genome shotgun (WGS) entry which is preliminary data.</text>
</comment>
<organism evidence="1 2">
    <name type="scientific">Carnobacterium inhibens</name>
    <dbReference type="NCBI Taxonomy" id="147709"/>
    <lineage>
        <taxon>Bacteria</taxon>
        <taxon>Bacillati</taxon>
        <taxon>Bacillota</taxon>
        <taxon>Bacilli</taxon>
        <taxon>Lactobacillales</taxon>
        <taxon>Carnobacteriaceae</taxon>
        <taxon>Carnobacterium</taxon>
    </lineage>
</organism>
<dbReference type="InterPro" id="IPR027417">
    <property type="entry name" value="P-loop_NTPase"/>
</dbReference>
<dbReference type="Gene3D" id="3.40.50.300">
    <property type="entry name" value="P-loop containing nucleotide triphosphate hydrolases"/>
    <property type="match status" value="1"/>
</dbReference>
<dbReference type="SUPFAM" id="SSF52540">
    <property type="entry name" value="P-loop containing nucleoside triphosphate hydrolases"/>
    <property type="match status" value="1"/>
</dbReference>
<dbReference type="RefSeq" id="WP_187948367.1">
    <property type="nucleotide sequence ID" value="NZ_WNJQ01000001.1"/>
</dbReference>
<evidence type="ECO:0000313" key="2">
    <source>
        <dbReference type="Proteomes" id="UP000638836"/>
    </source>
</evidence>
<protein>
    <recommendedName>
        <fullName evidence="3">ABC transporter domain-containing protein</fullName>
    </recommendedName>
</protein>
<evidence type="ECO:0000313" key="1">
    <source>
        <dbReference type="EMBL" id="MBC9824214.1"/>
    </source>
</evidence>
<sequence length="180" mass="20564">MFNQSEVVGKDLFLLSPKTIYTVSTEQMSLLSLMKQIKAQTGTFPGLMTTDDVFIDYLTVKENMLVALSLAPNQPKRTTAFLVNELLEELNISESLAKQPFTALSMKQYIQLQLQIALMSHKKVIVIDDWLRHETTFDRQEWLLLFRHFARTTECSFIFATSDEKILSLGKPLKITTAVV</sequence>
<dbReference type="EMBL" id="WNJQ01000001">
    <property type="protein sequence ID" value="MBC9824214.1"/>
    <property type="molecule type" value="Genomic_DNA"/>
</dbReference>
<gene>
    <name evidence="1" type="ORF">GLO26_00025</name>
</gene>
<proteinExistence type="predicted"/>
<dbReference type="Proteomes" id="UP000638836">
    <property type="component" value="Unassembled WGS sequence"/>
</dbReference>
<accession>A0ABR7T9S3</accession>
<evidence type="ECO:0008006" key="3">
    <source>
        <dbReference type="Google" id="ProtNLM"/>
    </source>
</evidence>
<reference evidence="1 2" key="1">
    <citation type="journal article" date="2020" name="Microorganisms">
        <title>New Insight into Antimicrobial Compounds from Food and Marine-Sourced Carnobacterium Species through Phenotype and Genome Analyses.</title>
        <authorList>
            <person name="Begrem S."/>
            <person name="Ivaniuk F."/>
            <person name="Gigout-Chevalier F."/>
            <person name="Kolypczuk L."/>
            <person name="Bonnetot S."/>
            <person name="Leroi F."/>
            <person name="Grovel O."/>
            <person name="Delbarre-Ladrat C."/>
            <person name="Passerini D."/>
        </authorList>
    </citation>
    <scope>NUCLEOTIDE SEQUENCE [LARGE SCALE GENOMIC DNA]</scope>
    <source>
        <strain evidence="1 2">MIP2551</strain>
    </source>
</reference>
<name>A0ABR7T9S3_9LACT</name>